<sequence length="116" mass="13371">MTDNRNVLLQKELANELNRMQVSGTSYRLETARLATTLSRHVMVPESLCDREEARQYVKAVSMDLQEDRVEDVAKMLSMAARRAYTTPESAFSVDMKVKLEEKRSQFKTRGLRVKS</sequence>
<geneLocation type="plasmid" evidence="1">
    <name>pMC1</name>
</geneLocation>
<dbReference type="EMBL" id="KF648874">
    <property type="protein sequence ID" value="AHE40545.1"/>
    <property type="molecule type" value="Genomic_DNA"/>
</dbReference>
<evidence type="ECO:0000313" key="1">
    <source>
        <dbReference type="EMBL" id="AHE40545.1"/>
    </source>
</evidence>
<reference evidence="1" key="1">
    <citation type="journal article" date="2014" name="Appl. Environ. Microbiol.">
        <title>Characterization of a Multiresistant Mosaic Plasmid from a Fish Farm Sediment Exiguobacterium sp. Isolate Reveals Aggregation of Functional Clinic-Associated Antibiotic Resistance Genes.</title>
        <authorList>
            <person name="Yang J."/>
            <person name="Wang C."/>
            <person name="Wu J."/>
            <person name="Liu L."/>
            <person name="Zhang G."/>
            <person name="Feng J."/>
        </authorList>
    </citation>
    <scope>NUCLEOTIDE SEQUENCE</scope>
    <source>
        <strain evidence="1">S3-2</strain>
        <plasmid evidence="1">pMC1</plasmid>
    </source>
</reference>
<dbReference type="RefSeq" id="WP_024127814.1">
    <property type="nucleotide sequence ID" value="NC_023287.1"/>
</dbReference>
<protein>
    <submittedName>
        <fullName evidence="1">Uncharacterized protein</fullName>
    </submittedName>
</protein>
<organism evidence="1">
    <name type="scientific">Exiguobacterium sp. S3-2</name>
    <dbReference type="NCBI Taxonomy" id="1389960"/>
    <lineage>
        <taxon>Bacteria</taxon>
        <taxon>Bacillati</taxon>
        <taxon>Bacillota</taxon>
        <taxon>Bacilli</taxon>
        <taxon>Bacillales</taxon>
        <taxon>Bacillales Family XII. Incertae Sedis</taxon>
        <taxon>Exiguobacterium</taxon>
    </lineage>
</organism>
<keyword evidence="1" id="KW-0614">Plasmid</keyword>
<name>V9Z501_9BACL</name>
<proteinExistence type="predicted"/>
<dbReference type="AlphaFoldDB" id="V9Z501"/>
<accession>V9Z501</accession>